<proteinExistence type="predicted"/>
<evidence type="ECO:0000313" key="1">
    <source>
        <dbReference type="EMBL" id="GAH92811.1"/>
    </source>
</evidence>
<name>X1JDM2_9ZZZZ</name>
<reference evidence="1" key="1">
    <citation type="journal article" date="2014" name="Front. Microbiol.">
        <title>High frequency of phylogenetically diverse reductive dehalogenase-homologous genes in deep subseafloor sedimentary metagenomes.</title>
        <authorList>
            <person name="Kawai M."/>
            <person name="Futagami T."/>
            <person name="Toyoda A."/>
            <person name="Takaki Y."/>
            <person name="Nishi S."/>
            <person name="Hori S."/>
            <person name="Arai W."/>
            <person name="Tsubouchi T."/>
            <person name="Morono Y."/>
            <person name="Uchiyama I."/>
            <person name="Ito T."/>
            <person name="Fujiyama A."/>
            <person name="Inagaki F."/>
            <person name="Takami H."/>
        </authorList>
    </citation>
    <scope>NUCLEOTIDE SEQUENCE</scope>
    <source>
        <strain evidence="1">Expedition CK06-06</strain>
    </source>
</reference>
<dbReference type="EMBL" id="BARV01002503">
    <property type="protein sequence ID" value="GAH92811.1"/>
    <property type="molecule type" value="Genomic_DNA"/>
</dbReference>
<accession>X1JDM2</accession>
<comment type="caution">
    <text evidence="1">The sequence shown here is derived from an EMBL/GenBank/DDBJ whole genome shotgun (WGS) entry which is preliminary data.</text>
</comment>
<gene>
    <name evidence="1" type="ORF">S06H3_06438</name>
</gene>
<organism evidence="1">
    <name type="scientific">marine sediment metagenome</name>
    <dbReference type="NCBI Taxonomy" id="412755"/>
    <lineage>
        <taxon>unclassified sequences</taxon>
        <taxon>metagenomes</taxon>
        <taxon>ecological metagenomes</taxon>
    </lineage>
</organism>
<protein>
    <submittedName>
        <fullName evidence="1">Uncharacterized protein</fullName>
    </submittedName>
</protein>
<sequence>MWDRPLARTLTAWQKHVKAVAKKTGKSGATLFRAASKTYTKKGAPTKRVKRSNPTKVKKTTRKPKLFKTISGIGALEDLGVGLFGGILFRLWGQGANAVPATRIVQGIIGVAGDRRGKRHLVQGVIDYVDNWLLERMGYGVSTSPVTTFSIDNLLTPLKALKIVR</sequence>
<dbReference type="AlphaFoldDB" id="X1JDM2"/>